<reference evidence="1" key="1">
    <citation type="journal article" date="2020" name="Stud. Mycol.">
        <title>101 Dothideomycetes genomes: a test case for predicting lifestyles and emergence of pathogens.</title>
        <authorList>
            <person name="Haridas S."/>
            <person name="Albert R."/>
            <person name="Binder M."/>
            <person name="Bloem J."/>
            <person name="Labutti K."/>
            <person name="Salamov A."/>
            <person name="Andreopoulos B."/>
            <person name="Baker S."/>
            <person name="Barry K."/>
            <person name="Bills G."/>
            <person name="Bluhm B."/>
            <person name="Cannon C."/>
            <person name="Castanera R."/>
            <person name="Culley D."/>
            <person name="Daum C."/>
            <person name="Ezra D."/>
            <person name="Gonzalez J."/>
            <person name="Henrissat B."/>
            <person name="Kuo A."/>
            <person name="Liang C."/>
            <person name="Lipzen A."/>
            <person name="Lutzoni F."/>
            <person name="Magnuson J."/>
            <person name="Mondo S."/>
            <person name="Nolan M."/>
            <person name="Ohm R."/>
            <person name="Pangilinan J."/>
            <person name="Park H.-J."/>
            <person name="Ramirez L."/>
            <person name="Alfaro M."/>
            <person name="Sun H."/>
            <person name="Tritt A."/>
            <person name="Yoshinaga Y."/>
            <person name="Zwiers L.-H."/>
            <person name="Turgeon B."/>
            <person name="Goodwin S."/>
            <person name="Spatafora J."/>
            <person name="Crous P."/>
            <person name="Grigoriev I."/>
        </authorList>
    </citation>
    <scope>NUCLEOTIDE SEQUENCE</scope>
    <source>
        <strain evidence="1">SCOH1-5</strain>
    </source>
</reference>
<keyword evidence="2" id="KW-1185">Reference proteome</keyword>
<dbReference type="AlphaFoldDB" id="A0A6A6FQ60"/>
<protein>
    <submittedName>
        <fullName evidence="1">Uncharacterized protein</fullName>
    </submittedName>
</protein>
<accession>A0A6A6FQ60</accession>
<dbReference type="EMBL" id="ML992666">
    <property type="protein sequence ID" value="KAF2215338.1"/>
    <property type="molecule type" value="Genomic_DNA"/>
</dbReference>
<evidence type="ECO:0000313" key="1">
    <source>
        <dbReference type="EMBL" id="KAF2215338.1"/>
    </source>
</evidence>
<name>A0A6A6FQ60_9PEZI</name>
<gene>
    <name evidence="1" type="ORF">CERZMDRAFT_82366</name>
</gene>
<organism evidence="1 2">
    <name type="scientific">Cercospora zeae-maydis SCOH1-5</name>
    <dbReference type="NCBI Taxonomy" id="717836"/>
    <lineage>
        <taxon>Eukaryota</taxon>
        <taxon>Fungi</taxon>
        <taxon>Dikarya</taxon>
        <taxon>Ascomycota</taxon>
        <taxon>Pezizomycotina</taxon>
        <taxon>Dothideomycetes</taxon>
        <taxon>Dothideomycetidae</taxon>
        <taxon>Mycosphaerellales</taxon>
        <taxon>Mycosphaerellaceae</taxon>
        <taxon>Cercospora</taxon>
    </lineage>
</organism>
<evidence type="ECO:0000313" key="2">
    <source>
        <dbReference type="Proteomes" id="UP000799539"/>
    </source>
</evidence>
<dbReference type="Proteomes" id="UP000799539">
    <property type="component" value="Unassembled WGS sequence"/>
</dbReference>
<sequence>MAERRAGGDHSLLMVEEVDGEASSLGIQQTRRWVAVLVFRAESSLLHATLLCSSPRRTARCWICEVVVVMMRSSTTPLGRIKLVGAATDLSSRLARGCEATAGMREKPASRLDFLQLCADDLTPSSLEPAVLVNLPALPSATSRGCAKSLQSRPCTYSVSGAESLLFGTCFDKTGAVGSFPRLQYCIQGYCHVGHLLHTARHTSAGRTLERAVWGEYSTVEGRGNHHHHGGGGSTTRPEIGTETGLCCCGELIILGIVAVICLLYHHHCAPSWQQARVSMEQAGLAALQLFHAIPSVQLDMYAVAVRAKSQQAHSTPTDTYMYTSRDTIAIQRARYRPPQSCLAINQVCPYVSYIQAAAATKQIPRGTDCSQATTT</sequence>
<proteinExistence type="predicted"/>